<comment type="caution">
    <text evidence="1">The sequence shown here is derived from an EMBL/GenBank/DDBJ whole genome shotgun (WGS) entry which is preliminary data.</text>
</comment>
<protein>
    <submittedName>
        <fullName evidence="1">Uncharacterized protein</fullName>
    </submittedName>
</protein>
<reference evidence="1 2" key="1">
    <citation type="journal article" date="2019" name="Sci. Rep.">
        <title>Orb-weaving spider Araneus ventricosus genome elucidates the spidroin gene catalogue.</title>
        <authorList>
            <person name="Kono N."/>
            <person name="Nakamura H."/>
            <person name="Ohtoshi R."/>
            <person name="Moran D.A.P."/>
            <person name="Shinohara A."/>
            <person name="Yoshida Y."/>
            <person name="Fujiwara M."/>
            <person name="Mori M."/>
            <person name="Tomita M."/>
            <person name="Arakawa K."/>
        </authorList>
    </citation>
    <scope>NUCLEOTIDE SEQUENCE [LARGE SCALE GENOMIC DNA]</scope>
</reference>
<dbReference type="EMBL" id="BGPR01002721">
    <property type="protein sequence ID" value="GBM77940.1"/>
    <property type="molecule type" value="Genomic_DNA"/>
</dbReference>
<keyword evidence="2" id="KW-1185">Reference proteome</keyword>
<name>A0A4Y2IK29_ARAVE</name>
<evidence type="ECO:0000313" key="1">
    <source>
        <dbReference type="EMBL" id="GBM77940.1"/>
    </source>
</evidence>
<proteinExistence type="predicted"/>
<accession>A0A4Y2IK29</accession>
<gene>
    <name evidence="1" type="ORF">AVEN_31254_1</name>
</gene>
<sequence length="92" mass="10678">MCESVALEVLCFVFSFSWKTSKTFLFPWSEVWGSLPTPHLPSWDCKKSLFVRWFDRPGEISGIKGIDRRRSQYSFFALECTIGRRVSPVAHT</sequence>
<dbReference type="Proteomes" id="UP000499080">
    <property type="component" value="Unassembled WGS sequence"/>
</dbReference>
<organism evidence="1 2">
    <name type="scientific">Araneus ventricosus</name>
    <name type="common">Orbweaver spider</name>
    <name type="synonym">Epeira ventricosa</name>
    <dbReference type="NCBI Taxonomy" id="182803"/>
    <lineage>
        <taxon>Eukaryota</taxon>
        <taxon>Metazoa</taxon>
        <taxon>Ecdysozoa</taxon>
        <taxon>Arthropoda</taxon>
        <taxon>Chelicerata</taxon>
        <taxon>Arachnida</taxon>
        <taxon>Araneae</taxon>
        <taxon>Araneomorphae</taxon>
        <taxon>Entelegynae</taxon>
        <taxon>Araneoidea</taxon>
        <taxon>Araneidae</taxon>
        <taxon>Araneus</taxon>
    </lineage>
</organism>
<evidence type="ECO:0000313" key="2">
    <source>
        <dbReference type="Proteomes" id="UP000499080"/>
    </source>
</evidence>
<dbReference type="AlphaFoldDB" id="A0A4Y2IK29"/>